<keyword evidence="2" id="KW-1185">Reference proteome</keyword>
<evidence type="ECO:0000313" key="2">
    <source>
        <dbReference type="Proteomes" id="UP000887540"/>
    </source>
</evidence>
<reference evidence="3" key="1">
    <citation type="submission" date="2022-11" db="UniProtKB">
        <authorList>
            <consortium name="WormBaseParasite"/>
        </authorList>
    </citation>
    <scope>IDENTIFICATION</scope>
</reference>
<proteinExistence type="predicted"/>
<feature type="compositionally biased region" description="Pro residues" evidence="1">
    <location>
        <begin position="19"/>
        <end position="35"/>
    </location>
</feature>
<name>A0A914DUJ0_9BILA</name>
<dbReference type="Proteomes" id="UP000887540">
    <property type="component" value="Unplaced"/>
</dbReference>
<feature type="region of interest" description="Disordered" evidence="1">
    <location>
        <begin position="59"/>
        <end position="86"/>
    </location>
</feature>
<accession>A0A914DUJ0</accession>
<organism evidence="2 3">
    <name type="scientific">Acrobeloides nanus</name>
    <dbReference type="NCBI Taxonomy" id="290746"/>
    <lineage>
        <taxon>Eukaryota</taxon>
        <taxon>Metazoa</taxon>
        <taxon>Ecdysozoa</taxon>
        <taxon>Nematoda</taxon>
        <taxon>Chromadorea</taxon>
        <taxon>Rhabditida</taxon>
        <taxon>Tylenchina</taxon>
        <taxon>Cephalobomorpha</taxon>
        <taxon>Cephaloboidea</taxon>
        <taxon>Cephalobidae</taxon>
        <taxon>Acrobeloides</taxon>
    </lineage>
</organism>
<feature type="compositionally biased region" description="Basic and acidic residues" evidence="1">
    <location>
        <begin position="77"/>
        <end position="86"/>
    </location>
</feature>
<dbReference type="WBParaSite" id="ACRNAN_scaffold4190.g10632.t1">
    <property type="protein sequence ID" value="ACRNAN_scaffold4190.g10632.t1"/>
    <property type="gene ID" value="ACRNAN_scaffold4190.g10632"/>
</dbReference>
<feature type="region of interest" description="Disordered" evidence="1">
    <location>
        <begin position="1"/>
        <end position="38"/>
    </location>
</feature>
<evidence type="ECO:0000313" key="3">
    <source>
        <dbReference type="WBParaSite" id="ACRNAN_scaffold4190.g10632.t1"/>
    </source>
</evidence>
<sequence length="86" mass="9435">MVATQASPPPPYRDIELGAPPPYAEATSRPPPYVPNEPATRLTIDDLVISIQTEPVSRVDEVPATTSQPELRIQNPESEKINFGRL</sequence>
<protein>
    <submittedName>
        <fullName evidence="3">Uncharacterized protein</fullName>
    </submittedName>
</protein>
<evidence type="ECO:0000256" key="1">
    <source>
        <dbReference type="SAM" id="MobiDB-lite"/>
    </source>
</evidence>
<dbReference type="AlphaFoldDB" id="A0A914DUJ0"/>